<evidence type="ECO:0008006" key="2">
    <source>
        <dbReference type="Google" id="ProtNLM"/>
    </source>
</evidence>
<evidence type="ECO:0000313" key="1">
    <source>
        <dbReference type="EMBL" id="QHS91949.1"/>
    </source>
</evidence>
<proteinExistence type="predicted"/>
<organism evidence="1">
    <name type="scientific">viral metagenome</name>
    <dbReference type="NCBI Taxonomy" id="1070528"/>
    <lineage>
        <taxon>unclassified sequences</taxon>
        <taxon>metagenomes</taxon>
        <taxon>organismal metagenomes</taxon>
    </lineage>
</organism>
<sequence>MNRGYIMTEEERAELIEWTKTMIPKMRILDNNRTDFSMEPDNKDIHPLVWEIKKRIIEKEKIETLEKHEEPIFKDFLAIIHKGGHIHRHRDPNKGELYHCRFNVFVQLPEKGGQTYYNDVPIQSVEGCYVLCFSGLEYHWSTIVESEKGRFSLSFGFLLPAQVIQHLQLKRPMGGKLKKWISRG</sequence>
<reference evidence="1" key="1">
    <citation type="journal article" date="2020" name="Nature">
        <title>Giant virus diversity and host interactions through global metagenomics.</title>
        <authorList>
            <person name="Schulz F."/>
            <person name="Roux S."/>
            <person name="Paez-Espino D."/>
            <person name="Jungbluth S."/>
            <person name="Walsh D.A."/>
            <person name="Denef V.J."/>
            <person name="McMahon K.D."/>
            <person name="Konstantinidis K.T."/>
            <person name="Eloe-Fadrosh E.A."/>
            <person name="Kyrpides N.C."/>
            <person name="Woyke T."/>
        </authorList>
    </citation>
    <scope>NUCLEOTIDE SEQUENCE</scope>
    <source>
        <strain evidence="1">GVMAG-M-3300013285-6</strain>
    </source>
</reference>
<accession>A0A6C0BK63</accession>
<protein>
    <recommendedName>
        <fullName evidence="2">Prolyl 4-hydroxylase alpha subunit Fe(2+) 2OG dioxygenase domain-containing protein</fullName>
    </recommendedName>
</protein>
<dbReference type="EMBL" id="MN739166">
    <property type="protein sequence ID" value="QHS91949.1"/>
    <property type="molecule type" value="Genomic_DNA"/>
</dbReference>
<name>A0A6C0BK63_9ZZZZ</name>
<dbReference type="AlphaFoldDB" id="A0A6C0BK63"/>